<evidence type="ECO:0000313" key="2">
    <source>
        <dbReference type="Proteomes" id="UP000566995"/>
    </source>
</evidence>
<comment type="caution">
    <text evidence="1">The sequence shown here is derived from an EMBL/GenBank/DDBJ whole genome shotgun (WGS) entry which is preliminary data.</text>
</comment>
<reference evidence="1 2" key="1">
    <citation type="submission" date="2020-08" db="EMBL/GenBank/DDBJ databases">
        <title>Functional genomics of gut bacteria from endangered species of beetles.</title>
        <authorList>
            <person name="Carlos-Shanley C."/>
        </authorList>
    </citation>
    <scope>NUCLEOTIDE SEQUENCE [LARGE SCALE GENOMIC DNA]</scope>
    <source>
        <strain evidence="1 2">S00179</strain>
    </source>
</reference>
<dbReference type="EMBL" id="JACHLI010000009">
    <property type="protein sequence ID" value="MBB4863856.1"/>
    <property type="molecule type" value="Genomic_DNA"/>
</dbReference>
<protein>
    <submittedName>
        <fullName evidence="1">Uncharacterized protein</fullName>
    </submittedName>
</protein>
<accession>A0A7W7P0W0</accession>
<proteinExistence type="predicted"/>
<evidence type="ECO:0000313" key="1">
    <source>
        <dbReference type="EMBL" id="MBB4863856.1"/>
    </source>
</evidence>
<dbReference type="Proteomes" id="UP000566995">
    <property type="component" value="Unassembled WGS sequence"/>
</dbReference>
<organism evidence="1 2">
    <name type="scientific">Pseudomonas nitroreducens</name>
    <dbReference type="NCBI Taxonomy" id="46680"/>
    <lineage>
        <taxon>Bacteria</taxon>
        <taxon>Pseudomonadati</taxon>
        <taxon>Pseudomonadota</taxon>
        <taxon>Gammaproteobacteria</taxon>
        <taxon>Pseudomonadales</taxon>
        <taxon>Pseudomonadaceae</taxon>
        <taxon>Pseudomonas</taxon>
    </lineage>
</organism>
<gene>
    <name evidence="1" type="ORF">HNP46_002716</name>
</gene>
<dbReference type="AlphaFoldDB" id="A0A7W7P0W0"/>
<name>A0A7W7P0W0_PSENT</name>
<sequence>MTSAVPSRTSLHRWTLQLVGALALLLGLSSPALADRVIPSGMMVGFVDSALYPVITLKRPRPSLLRQVMTLGLYNKTVSYPLSVSVRIRDENNRFLVYGLLPQITGKFVGIKVGLDSRISQIWVLTEKEATEYVTRPDTIFPPT</sequence>
<dbReference type="RefSeq" id="WP_260403162.1">
    <property type="nucleotide sequence ID" value="NZ_JACHLI010000009.1"/>
</dbReference>